<gene>
    <name evidence="1" type="ORF">BGI32_10945</name>
</gene>
<evidence type="ECO:0000313" key="1">
    <source>
        <dbReference type="EMBL" id="PIT12694.1"/>
    </source>
</evidence>
<dbReference type="AlphaFoldDB" id="A0A2N9WRE8"/>
<name>A0A2N9WRE8_9NEIS</name>
<proteinExistence type="predicted"/>
<dbReference type="EMBL" id="MDVB01000113">
    <property type="protein sequence ID" value="PIT12694.1"/>
    <property type="molecule type" value="Genomic_DNA"/>
</dbReference>
<evidence type="ECO:0000313" key="2">
    <source>
        <dbReference type="Proteomes" id="UP000231293"/>
    </source>
</evidence>
<organism evidence="1 2">
    <name type="scientific">Snodgrassella alvi</name>
    <dbReference type="NCBI Taxonomy" id="1196083"/>
    <lineage>
        <taxon>Bacteria</taxon>
        <taxon>Pseudomonadati</taxon>
        <taxon>Pseudomonadota</taxon>
        <taxon>Betaproteobacteria</taxon>
        <taxon>Neisseriales</taxon>
        <taxon>Neisseriaceae</taxon>
        <taxon>Snodgrassella</taxon>
    </lineage>
</organism>
<sequence length="70" mass="7823">MHSKDISSLTLKLDGTGYRGWFVALLLRKRVSPSLDCLKFAKYAGCGWYEIAKLFKLQSTDGHSPLSMGK</sequence>
<dbReference type="RefSeq" id="WP_100114136.1">
    <property type="nucleotide sequence ID" value="NZ_MDVB01000113.1"/>
</dbReference>
<protein>
    <submittedName>
        <fullName evidence="1">Uncharacterized protein</fullName>
    </submittedName>
</protein>
<comment type="caution">
    <text evidence="1">The sequence shown here is derived from an EMBL/GenBank/DDBJ whole genome shotgun (WGS) entry which is preliminary data.</text>
</comment>
<reference evidence="1 2" key="1">
    <citation type="journal article" date="2017" name="MBio">
        <title>Type VI secretion-mediated competition in the bee gut microbiome.</title>
        <authorList>
            <person name="Steele M.I."/>
            <person name="Kwong W.K."/>
            <person name="Powell J.E."/>
            <person name="Whiteley M."/>
            <person name="Moran N.A."/>
        </authorList>
    </citation>
    <scope>NUCLEOTIDE SEQUENCE [LARGE SCALE GENOMIC DNA]</scope>
    <source>
        <strain evidence="1 2">App2-2</strain>
    </source>
</reference>
<dbReference type="Proteomes" id="UP000231293">
    <property type="component" value="Unassembled WGS sequence"/>
</dbReference>
<accession>A0A2N9WRE8</accession>